<dbReference type="InterPro" id="IPR032710">
    <property type="entry name" value="NTF2-like_dom_sf"/>
</dbReference>
<dbReference type="EMBL" id="CP038026">
    <property type="protein sequence ID" value="QBQ35255.1"/>
    <property type="molecule type" value="Genomic_DNA"/>
</dbReference>
<dbReference type="Proteomes" id="UP000294359">
    <property type="component" value="Chromosome"/>
</dbReference>
<dbReference type="Gene3D" id="3.10.450.50">
    <property type="match status" value="1"/>
</dbReference>
<proteinExistence type="predicted"/>
<organism evidence="3 4">
    <name type="scientific">Pseudoduganella plicata</name>
    <dbReference type="NCBI Taxonomy" id="321984"/>
    <lineage>
        <taxon>Bacteria</taxon>
        <taxon>Pseudomonadati</taxon>
        <taxon>Pseudomonadota</taxon>
        <taxon>Betaproteobacteria</taxon>
        <taxon>Burkholderiales</taxon>
        <taxon>Oxalobacteraceae</taxon>
        <taxon>Telluria group</taxon>
        <taxon>Pseudoduganella</taxon>
    </lineage>
</organism>
<evidence type="ECO:0000313" key="3">
    <source>
        <dbReference type="EMBL" id="QBQ35255.1"/>
    </source>
</evidence>
<feature type="domain" description="DUF4440" evidence="2">
    <location>
        <begin position="86"/>
        <end position="194"/>
    </location>
</feature>
<protein>
    <submittedName>
        <fullName evidence="3">Nuclear transport factor 2 family protein</fullName>
    </submittedName>
</protein>
<dbReference type="InterPro" id="IPR027843">
    <property type="entry name" value="DUF4440"/>
</dbReference>
<feature type="region of interest" description="Disordered" evidence="1">
    <location>
        <begin position="1"/>
        <end position="50"/>
    </location>
</feature>
<sequence length="208" mass="22433">MSILPPGWPPRATGHPSGRAPARRCLPGSAPSPGPSGNTSGSTSSAPDARRQAGYTAAMIRTAFPMSCLLALAAHAAPCRPDAALIEQDRRYEDALRRADVAYLENWLADDYVWVHNLAVQTENRAQLLGRLARQRVSMTSRTTGDVQAHASGDTVVLRGLSSVQQFNPDGSASRVNRYRFLRTYVTVAGECRLLAVQTMKVFSGPAE</sequence>
<feature type="compositionally biased region" description="Low complexity" evidence="1">
    <location>
        <begin position="27"/>
        <end position="47"/>
    </location>
</feature>
<dbReference type="SUPFAM" id="SSF54427">
    <property type="entry name" value="NTF2-like"/>
    <property type="match status" value="1"/>
</dbReference>
<accession>A0ABX5S7G5</accession>
<dbReference type="Pfam" id="PF14534">
    <property type="entry name" value="DUF4440"/>
    <property type="match status" value="1"/>
</dbReference>
<evidence type="ECO:0000256" key="1">
    <source>
        <dbReference type="SAM" id="MobiDB-lite"/>
    </source>
</evidence>
<name>A0ABX5S7G5_9BURK</name>
<evidence type="ECO:0000259" key="2">
    <source>
        <dbReference type="Pfam" id="PF14534"/>
    </source>
</evidence>
<evidence type="ECO:0000313" key="4">
    <source>
        <dbReference type="Proteomes" id="UP000294359"/>
    </source>
</evidence>
<reference evidence="3 4" key="1">
    <citation type="submission" date="2019-03" db="EMBL/GenBank/DDBJ databases">
        <title>Draft Genome Sequences of Six Type Strains of the Genus Massilia.</title>
        <authorList>
            <person name="Miess H."/>
            <person name="Frediansyhah A."/>
            <person name="Gross H."/>
        </authorList>
    </citation>
    <scope>NUCLEOTIDE SEQUENCE [LARGE SCALE GENOMIC DNA]</scope>
    <source>
        <strain evidence="3 4">DSM 17505</strain>
    </source>
</reference>
<keyword evidence="4" id="KW-1185">Reference proteome</keyword>
<gene>
    <name evidence="3" type="ORF">E1742_03025</name>
</gene>